<protein>
    <submittedName>
        <fullName evidence="1">Uncharacterized protein</fullName>
    </submittedName>
</protein>
<dbReference type="EMBL" id="JASBWT010000014">
    <property type="protein sequence ID" value="KAJ9098660.1"/>
    <property type="molecule type" value="Genomic_DNA"/>
</dbReference>
<organism evidence="1 2">
    <name type="scientific">Naganishia friedmannii</name>
    <dbReference type="NCBI Taxonomy" id="89922"/>
    <lineage>
        <taxon>Eukaryota</taxon>
        <taxon>Fungi</taxon>
        <taxon>Dikarya</taxon>
        <taxon>Basidiomycota</taxon>
        <taxon>Agaricomycotina</taxon>
        <taxon>Tremellomycetes</taxon>
        <taxon>Filobasidiales</taxon>
        <taxon>Filobasidiaceae</taxon>
        <taxon>Naganishia</taxon>
    </lineage>
</organism>
<name>A0ACC2VHU5_9TREE</name>
<evidence type="ECO:0000313" key="2">
    <source>
        <dbReference type="Proteomes" id="UP001227268"/>
    </source>
</evidence>
<comment type="caution">
    <text evidence="1">The sequence shown here is derived from an EMBL/GenBank/DDBJ whole genome shotgun (WGS) entry which is preliminary data.</text>
</comment>
<gene>
    <name evidence="1" type="ORF">QFC21_004308</name>
</gene>
<dbReference type="Proteomes" id="UP001227268">
    <property type="component" value="Unassembled WGS sequence"/>
</dbReference>
<reference evidence="1" key="1">
    <citation type="submission" date="2023-04" db="EMBL/GenBank/DDBJ databases">
        <title>Draft Genome sequencing of Naganishia species isolated from polar environments using Oxford Nanopore Technology.</title>
        <authorList>
            <person name="Leo P."/>
            <person name="Venkateswaran K."/>
        </authorList>
    </citation>
    <scope>NUCLEOTIDE SEQUENCE</scope>
    <source>
        <strain evidence="1">MNA-CCFEE 5423</strain>
    </source>
</reference>
<accession>A0ACC2VHU5</accession>
<proteinExistence type="predicted"/>
<sequence>MSSGDLISGRSTCALAVLMIAFGSLLAVASPIPGSEVPGPGTPFSCKGPDGTGIAFYLQDGTSEAKCNPPLVCRWNNGNDPCGVPEARGATAGFKNKDPDTAVASSPAPKPSGTGQVAVVSSADPGAGGYATNHDGGASDVTACGDKFGDHSEVEPYYASISLDFWAGGNPNNDPICKGHFIEATYGNEKVKFQVRDKCPGCNANHIDMAPNGFEKLFGVSGGTFGMESGQTERKQPFSWKFVNA</sequence>
<evidence type="ECO:0000313" key="1">
    <source>
        <dbReference type="EMBL" id="KAJ9098660.1"/>
    </source>
</evidence>
<keyword evidence="2" id="KW-1185">Reference proteome</keyword>